<dbReference type="InterPro" id="IPR036322">
    <property type="entry name" value="WD40_repeat_dom_sf"/>
</dbReference>
<proteinExistence type="predicted"/>
<reference evidence="1 2" key="1">
    <citation type="submission" date="2017-04" db="EMBL/GenBank/DDBJ databases">
        <title>Draft genome of the yeast Clavispora lusitaniae type strain CBS 6936.</title>
        <authorList>
            <person name="Durrens P."/>
            <person name="Klopp C."/>
            <person name="Biteau N."/>
            <person name="Fitton-Ouhabi V."/>
            <person name="Dementhon K."/>
            <person name="Accoceberry I."/>
            <person name="Sherman D.J."/>
            <person name="Noel T."/>
        </authorList>
    </citation>
    <scope>NUCLEOTIDE SEQUENCE [LARGE SCALE GENOMIC DNA]</scope>
    <source>
        <strain evidence="1 2">CBS 6936</strain>
    </source>
</reference>
<evidence type="ECO:0000313" key="1">
    <source>
        <dbReference type="EMBL" id="OVF10257.1"/>
    </source>
</evidence>
<dbReference type="Proteomes" id="UP000195602">
    <property type="component" value="Unassembled WGS sequence"/>
</dbReference>
<comment type="caution">
    <text evidence="1">The sequence shown here is derived from an EMBL/GenBank/DDBJ whole genome shotgun (WGS) entry which is preliminary data.</text>
</comment>
<evidence type="ECO:0000313" key="2">
    <source>
        <dbReference type="Proteomes" id="UP000195602"/>
    </source>
</evidence>
<dbReference type="AlphaFoldDB" id="A0AA91Q3V0"/>
<name>A0AA91Q3V0_CLALS</name>
<sequence>MDPNSLAALFFAKENPPPPNTYLKKTLVPSPIIQNIWPDFKVFTKKPLAGLVSTSINDENDQTLHAPTQDSYFGDDLMEDDDILWNLEGQQQKEESYDNTPSREVTVTVLVKSASVSINGIDYALNSTVRASTRIPGGPGAEDSLLLSLKSGFLLLIRIWRVRRRLNDRKKLSETQSTTSHVFRPFCVQWWDASESNGLEASGKELHSHASGMAVVSTSASSVFRIHMCQPTETGIQLSPHFNVPVDGVILHSCFAQPLDKSAGDNHLMFLTLTFSEQRRLELSLYNWYVSDSINNNLAKCTLPLNSMFPVPVMIAPLAKNGSFLFVGTDQLTIITAHNITSADYSFLKFAYDGSFPTAFYIPDSPILSFEDASTDEVLLASDSGVIYSIIVENGTSLIIQPIARIGDPISVFTFRRISGKGFLLNFASDTAGAKELLISSLFTKDYLSSLGPGQKIGYSDAELKHDYRNWAPIVDVRVIDSYKSRNIEPYCSQELWALTGVGKRTKLTQLRSGYRAKKETSTYEFLRKCAYLFLLTISESQFFVCSMPFQTKVLQYQETFLDTEPEENASKGSDDDVLVDIEDPMLYLNDITLCISTIPNTDTAVQFTPSTVTFSNLQQMKTAHLSYEILFACVVESRAFLIIEKPNNCLEFQVVKLSLYEDFESDACLLDSQSYMSVSHPLNEQVSAMKAFATSSGKILVFITTFSSHLIVAEMSPQKWDSPLSLKSRYDLSEVKHFKDERKSTPVVGHDIVYSEFHGFVFVGCFSGEFIQLQLDEGSDTLALKPSKCYDLGTTPVRLELCGSDPNFLFVHSRNIWMFNFYVSDNPVQVLFEERTERAVFKMTALATKEDQFLRFAFVREDGLTIASVFTHQEPVTKQISIGDSAKKLVFLDNLGLFALLCHSKDATSRVKFADRKTNRILPVIEIESRSGQQRKEPIFQQNEIPMCAFVWQIQRQDRVSKKLIVGSSINDQAGSLKVLDVAKVSADTTVIKLVELISIPRDEPVTCIEQVESTILFSCGCKIYSTSYSLEDRKLRPVTKLATLSSPIVSISVNEENSILVSTRMDSLLVFSYTPGAEYQTPDPDAMEQDNESSETLSVVFKDPVSRSIVNHSHICETLVAGDKLHSSLIIIDPKRASLKNQFMFKMSVIPRVLITHSRGFWSQDDRKYILTVGVNGEVTAFDPTNDKEERILDMRKRLIEGGVVPHLQVSAASDGEPFQFLREHLSRPFLDKVTGKGFYAIYRSFFDYQENQGKVIDCDLEELAHVSPGDIMI</sequence>
<dbReference type="KEGG" id="clus:A9F13_02g00495"/>
<dbReference type="Gene3D" id="2.130.10.10">
    <property type="entry name" value="YVTN repeat-like/Quinoprotein amine dehydrogenase"/>
    <property type="match status" value="1"/>
</dbReference>
<gene>
    <name evidence="1" type="ORF">A9F13_02g00495</name>
</gene>
<protein>
    <recommendedName>
        <fullName evidence="3">Cleavage/polyadenylation specificity factor A subunit N-terminal domain-containing protein</fullName>
    </recommendedName>
</protein>
<accession>A0AA91Q3V0</accession>
<dbReference type="SUPFAM" id="SSF50978">
    <property type="entry name" value="WD40 repeat-like"/>
    <property type="match status" value="1"/>
</dbReference>
<evidence type="ECO:0008006" key="3">
    <source>
        <dbReference type="Google" id="ProtNLM"/>
    </source>
</evidence>
<organism evidence="1 2">
    <name type="scientific">Clavispora lusitaniae</name>
    <name type="common">Candida lusitaniae</name>
    <dbReference type="NCBI Taxonomy" id="36911"/>
    <lineage>
        <taxon>Eukaryota</taxon>
        <taxon>Fungi</taxon>
        <taxon>Dikarya</taxon>
        <taxon>Ascomycota</taxon>
        <taxon>Saccharomycotina</taxon>
        <taxon>Pichiomycetes</taxon>
        <taxon>Metschnikowiaceae</taxon>
        <taxon>Clavispora</taxon>
    </lineage>
</organism>
<dbReference type="GO" id="GO:0003676">
    <property type="term" value="F:nucleic acid binding"/>
    <property type="evidence" value="ECO:0007669"/>
    <property type="project" value="InterPro"/>
</dbReference>
<dbReference type="EMBL" id="LYUB02000002">
    <property type="protein sequence ID" value="OVF10257.1"/>
    <property type="molecule type" value="Genomic_DNA"/>
</dbReference>
<dbReference type="InterPro" id="IPR015943">
    <property type="entry name" value="WD40/YVTN_repeat-like_dom_sf"/>
</dbReference>
<dbReference type="GO" id="GO:0005634">
    <property type="term" value="C:nucleus"/>
    <property type="evidence" value="ECO:0007669"/>
    <property type="project" value="InterPro"/>
</dbReference>